<feature type="chain" id="PRO_5041362446" description="Secreted protein" evidence="1">
    <location>
        <begin position="22"/>
        <end position="92"/>
    </location>
</feature>
<protein>
    <recommendedName>
        <fullName evidence="4">Secreted protein</fullName>
    </recommendedName>
</protein>
<keyword evidence="3" id="KW-1185">Reference proteome</keyword>
<feature type="signal peptide" evidence="1">
    <location>
        <begin position="1"/>
        <end position="21"/>
    </location>
</feature>
<reference evidence="2" key="1">
    <citation type="submission" date="2023-06" db="EMBL/GenBank/DDBJ databases">
        <title>Genomic analysis of the entomopathogenic nematode Steinernema hermaphroditum.</title>
        <authorList>
            <person name="Schwarz E.M."/>
            <person name="Heppert J.K."/>
            <person name="Baniya A."/>
            <person name="Schwartz H.T."/>
            <person name="Tan C.-H."/>
            <person name="Antoshechkin I."/>
            <person name="Sternberg P.W."/>
            <person name="Goodrich-Blair H."/>
            <person name="Dillman A.R."/>
        </authorList>
    </citation>
    <scope>NUCLEOTIDE SEQUENCE</scope>
    <source>
        <strain evidence="2">PS9179</strain>
        <tissue evidence="2">Whole animal</tissue>
    </source>
</reference>
<accession>A0AA39LR35</accession>
<dbReference type="AlphaFoldDB" id="A0AA39LR35"/>
<keyword evidence="1" id="KW-0732">Signal</keyword>
<evidence type="ECO:0000256" key="1">
    <source>
        <dbReference type="SAM" id="SignalP"/>
    </source>
</evidence>
<proteinExistence type="predicted"/>
<organism evidence="2 3">
    <name type="scientific">Steinernema hermaphroditum</name>
    <dbReference type="NCBI Taxonomy" id="289476"/>
    <lineage>
        <taxon>Eukaryota</taxon>
        <taxon>Metazoa</taxon>
        <taxon>Ecdysozoa</taxon>
        <taxon>Nematoda</taxon>
        <taxon>Chromadorea</taxon>
        <taxon>Rhabditida</taxon>
        <taxon>Tylenchina</taxon>
        <taxon>Panagrolaimomorpha</taxon>
        <taxon>Strongyloidoidea</taxon>
        <taxon>Steinernematidae</taxon>
        <taxon>Steinernema</taxon>
    </lineage>
</organism>
<comment type="caution">
    <text evidence="2">The sequence shown here is derived from an EMBL/GenBank/DDBJ whole genome shotgun (WGS) entry which is preliminary data.</text>
</comment>
<evidence type="ECO:0000313" key="2">
    <source>
        <dbReference type="EMBL" id="KAK0406488.1"/>
    </source>
</evidence>
<sequence length="92" mass="10062">MIGDLLICILVALITTAAVTCKKHGPRKVPDVVLTNYQSIGVQSTSNYQYIPPPDGAPPLVDGDNPMHQTCQELAPLRKEERSDRSGRFVSK</sequence>
<name>A0AA39LR35_9BILA</name>
<evidence type="ECO:0000313" key="3">
    <source>
        <dbReference type="Proteomes" id="UP001175271"/>
    </source>
</evidence>
<dbReference type="EMBL" id="JAUCMV010000004">
    <property type="protein sequence ID" value="KAK0406488.1"/>
    <property type="molecule type" value="Genomic_DNA"/>
</dbReference>
<dbReference type="Proteomes" id="UP001175271">
    <property type="component" value="Unassembled WGS sequence"/>
</dbReference>
<gene>
    <name evidence="2" type="ORF">QR680_018602</name>
</gene>
<evidence type="ECO:0008006" key="4">
    <source>
        <dbReference type="Google" id="ProtNLM"/>
    </source>
</evidence>